<gene>
    <name evidence="2" type="ORF">E2C01_082552</name>
</gene>
<feature type="compositionally biased region" description="Basic residues" evidence="1">
    <location>
        <begin position="40"/>
        <end position="52"/>
    </location>
</feature>
<feature type="compositionally biased region" description="Basic residues" evidence="1">
    <location>
        <begin position="183"/>
        <end position="206"/>
    </location>
</feature>
<name>A0A5B7ISN2_PORTR</name>
<keyword evidence="3" id="KW-1185">Reference proteome</keyword>
<evidence type="ECO:0000313" key="2">
    <source>
        <dbReference type="EMBL" id="MPC87680.1"/>
    </source>
</evidence>
<dbReference type="EMBL" id="VSRR010075234">
    <property type="protein sequence ID" value="MPC87680.1"/>
    <property type="molecule type" value="Genomic_DNA"/>
</dbReference>
<evidence type="ECO:0000256" key="1">
    <source>
        <dbReference type="SAM" id="MobiDB-lite"/>
    </source>
</evidence>
<dbReference type="Proteomes" id="UP000324222">
    <property type="component" value="Unassembled WGS sequence"/>
</dbReference>
<feature type="region of interest" description="Disordered" evidence="1">
    <location>
        <begin position="178"/>
        <end position="206"/>
    </location>
</feature>
<accession>A0A5B7ISN2</accession>
<feature type="compositionally biased region" description="Pro residues" evidence="1">
    <location>
        <begin position="90"/>
        <end position="104"/>
    </location>
</feature>
<organism evidence="2 3">
    <name type="scientific">Portunus trituberculatus</name>
    <name type="common">Swimming crab</name>
    <name type="synonym">Neptunus trituberculatus</name>
    <dbReference type="NCBI Taxonomy" id="210409"/>
    <lineage>
        <taxon>Eukaryota</taxon>
        <taxon>Metazoa</taxon>
        <taxon>Ecdysozoa</taxon>
        <taxon>Arthropoda</taxon>
        <taxon>Crustacea</taxon>
        <taxon>Multicrustacea</taxon>
        <taxon>Malacostraca</taxon>
        <taxon>Eumalacostraca</taxon>
        <taxon>Eucarida</taxon>
        <taxon>Decapoda</taxon>
        <taxon>Pleocyemata</taxon>
        <taxon>Brachyura</taxon>
        <taxon>Eubrachyura</taxon>
        <taxon>Portunoidea</taxon>
        <taxon>Portunidae</taxon>
        <taxon>Portuninae</taxon>
        <taxon>Portunus</taxon>
    </lineage>
</organism>
<feature type="compositionally biased region" description="Low complexity" evidence="1">
    <location>
        <begin position="112"/>
        <end position="122"/>
    </location>
</feature>
<comment type="caution">
    <text evidence="2">The sequence shown here is derived from an EMBL/GenBank/DDBJ whole genome shotgun (WGS) entry which is preliminary data.</text>
</comment>
<feature type="region of interest" description="Disordered" evidence="1">
    <location>
        <begin position="89"/>
        <end position="148"/>
    </location>
</feature>
<reference evidence="2 3" key="1">
    <citation type="submission" date="2019-05" db="EMBL/GenBank/DDBJ databases">
        <title>Another draft genome of Portunus trituberculatus and its Hox gene families provides insights of decapod evolution.</title>
        <authorList>
            <person name="Jeong J.-H."/>
            <person name="Song I."/>
            <person name="Kim S."/>
            <person name="Choi T."/>
            <person name="Kim D."/>
            <person name="Ryu S."/>
            <person name="Kim W."/>
        </authorList>
    </citation>
    <scope>NUCLEOTIDE SEQUENCE [LARGE SCALE GENOMIC DNA]</scope>
    <source>
        <tissue evidence="2">Muscle</tissue>
    </source>
</reference>
<feature type="region of interest" description="Disordered" evidence="1">
    <location>
        <begin position="1"/>
        <end position="65"/>
    </location>
</feature>
<feature type="compositionally biased region" description="Basic and acidic residues" evidence="1">
    <location>
        <begin position="53"/>
        <end position="65"/>
    </location>
</feature>
<sequence>MRERRRNNPPLDGTGSKSHRTGLPDLPLSLTSIILTAKGGGRKMRRRRRKMRKREEEGGKRERDFKPLIKASWVPFLFPPSARTSYATPLLPPPSCHPPPPPSAVPREGIRASPSSSLLLPSPAAPPSGRGLLADAPSGPCAQPSNGVEAKVQRNCILNCAAPPVSSPSSSLPPLSFPCPISHAKRRPKKIPAMASRRRLRRRKSK</sequence>
<evidence type="ECO:0000313" key="3">
    <source>
        <dbReference type="Proteomes" id="UP000324222"/>
    </source>
</evidence>
<dbReference type="AlphaFoldDB" id="A0A5B7ISN2"/>
<protein>
    <submittedName>
        <fullName evidence="2">Uncharacterized protein</fullName>
    </submittedName>
</protein>
<proteinExistence type="predicted"/>